<dbReference type="GO" id="GO:0005524">
    <property type="term" value="F:ATP binding"/>
    <property type="evidence" value="ECO:0007669"/>
    <property type="project" value="UniProtKB-UniRule"/>
</dbReference>
<evidence type="ECO:0000256" key="1">
    <source>
        <dbReference type="ARBA" id="ARBA00022527"/>
    </source>
</evidence>
<accession>A0A3S5CE88</accession>
<keyword evidence="5" id="KW-0418">Kinase</keyword>
<dbReference type="OrthoDB" id="10252171at2759"/>
<keyword evidence="1 8" id="KW-0723">Serine/threonine-protein kinase</keyword>
<name>A0A3S5CE88_9PLAT</name>
<dbReference type="Gene3D" id="1.10.510.10">
    <property type="entry name" value="Transferase(Phosphotransferase) domain 1"/>
    <property type="match status" value="1"/>
</dbReference>
<keyword evidence="6 7" id="KW-0067">ATP-binding</keyword>
<evidence type="ECO:0000256" key="5">
    <source>
        <dbReference type="ARBA" id="ARBA00022777"/>
    </source>
</evidence>
<comment type="similarity">
    <text evidence="8">Belongs to the protein kinase superfamily.</text>
</comment>
<gene>
    <name evidence="11" type="ORF">PXEA_LOCUS7456</name>
</gene>
<evidence type="ECO:0000256" key="9">
    <source>
        <dbReference type="SAM" id="MobiDB-lite"/>
    </source>
</evidence>
<keyword evidence="12" id="KW-1185">Reference proteome</keyword>
<dbReference type="Proteomes" id="UP000784294">
    <property type="component" value="Unassembled WGS sequence"/>
</dbReference>
<evidence type="ECO:0000256" key="2">
    <source>
        <dbReference type="ARBA" id="ARBA00022553"/>
    </source>
</evidence>
<evidence type="ECO:0000256" key="6">
    <source>
        <dbReference type="ARBA" id="ARBA00022840"/>
    </source>
</evidence>
<proteinExistence type="inferred from homology"/>
<keyword evidence="3" id="KW-0808">Transferase</keyword>
<dbReference type="PROSITE" id="PS00107">
    <property type="entry name" value="PROTEIN_KINASE_ATP"/>
    <property type="match status" value="1"/>
</dbReference>
<feature type="region of interest" description="Disordered" evidence="9">
    <location>
        <begin position="262"/>
        <end position="295"/>
    </location>
</feature>
<evidence type="ECO:0000256" key="7">
    <source>
        <dbReference type="PROSITE-ProRule" id="PRU10141"/>
    </source>
</evidence>
<dbReference type="EMBL" id="CAAALY010019728">
    <property type="protein sequence ID" value="VEL14016.1"/>
    <property type="molecule type" value="Genomic_DNA"/>
</dbReference>
<dbReference type="SMART" id="SM00220">
    <property type="entry name" value="S_TKc"/>
    <property type="match status" value="1"/>
</dbReference>
<keyword evidence="2" id="KW-0597">Phosphoprotein</keyword>
<keyword evidence="4 7" id="KW-0547">Nucleotide-binding</keyword>
<dbReference type="PROSITE" id="PS50011">
    <property type="entry name" value="PROTEIN_KINASE_DOM"/>
    <property type="match status" value="1"/>
</dbReference>
<organism evidence="11 12">
    <name type="scientific">Protopolystoma xenopodis</name>
    <dbReference type="NCBI Taxonomy" id="117903"/>
    <lineage>
        <taxon>Eukaryota</taxon>
        <taxon>Metazoa</taxon>
        <taxon>Spiralia</taxon>
        <taxon>Lophotrochozoa</taxon>
        <taxon>Platyhelminthes</taxon>
        <taxon>Monogenea</taxon>
        <taxon>Polyopisthocotylea</taxon>
        <taxon>Polystomatidea</taxon>
        <taxon>Polystomatidae</taxon>
        <taxon>Protopolystoma</taxon>
    </lineage>
</organism>
<sequence length="475" mass="51376">MHTIGNFKDRIPEPTILYLPKCNPPLNILKPEKKGLLGRSDFNLKTLKLLASSEAVSKSRTPLKGLTDRLAGLLLNATPSSSACSYERCAQQSWSIKAGPPPPAYRRIFSSTASEKRRNAAISAGKNGLLPTTLMANVPGASDIVRGWPMHFNYTTFVCPAPIATLNHSSSSVPYSFSFPSTPWAAGLRVDCLLGSGKYGEVYAVSTASAAGSTSCRLAVKRLTNRLPFSLELEAHLHLQRMSALPSISSSHLPSCMSFTSFRSSSSPASLCSRPSRSSLSNANNPLGESRRRTSDAGNRRLHPFVVQLYAHAIVAKARGLFTSSSCDYLLLTDLAAGGDLHQLAFLQLRGRFGLTMLPRQAAFYLAELAEALIWLHDLGLVHQDIKPDNVLLQADGHILLADLGLACIPGRGAACSGTIVSSSPHLPPEITSARSKSRGRRLVWHAADWYSLGVLFYRLIAPQPDYPRPVRAGH</sequence>
<dbReference type="InterPro" id="IPR000719">
    <property type="entry name" value="Prot_kinase_dom"/>
</dbReference>
<feature type="binding site" evidence="7">
    <location>
        <position position="221"/>
    </location>
    <ligand>
        <name>ATP</name>
        <dbReference type="ChEBI" id="CHEBI:30616"/>
    </ligand>
</feature>
<dbReference type="PANTHER" id="PTHR24351">
    <property type="entry name" value="RIBOSOMAL PROTEIN S6 KINASE"/>
    <property type="match status" value="1"/>
</dbReference>
<reference evidence="11" key="1">
    <citation type="submission" date="2018-11" db="EMBL/GenBank/DDBJ databases">
        <authorList>
            <consortium name="Pathogen Informatics"/>
        </authorList>
    </citation>
    <scope>NUCLEOTIDE SEQUENCE</scope>
</reference>
<dbReference type="PROSITE" id="PS00108">
    <property type="entry name" value="PROTEIN_KINASE_ST"/>
    <property type="match status" value="1"/>
</dbReference>
<evidence type="ECO:0000256" key="8">
    <source>
        <dbReference type="RuleBase" id="RU000304"/>
    </source>
</evidence>
<feature type="compositionally biased region" description="Low complexity" evidence="9">
    <location>
        <begin position="262"/>
        <end position="287"/>
    </location>
</feature>
<evidence type="ECO:0000313" key="11">
    <source>
        <dbReference type="EMBL" id="VEL14016.1"/>
    </source>
</evidence>
<feature type="non-terminal residue" evidence="11">
    <location>
        <position position="475"/>
    </location>
</feature>
<evidence type="ECO:0000256" key="3">
    <source>
        <dbReference type="ARBA" id="ARBA00022679"/>
    </source>
</evidence>
<comment type="caution">
    <text evidence="11">The sequence shown here is derived from an EMBL/GenBank/DDBJ whole genome shotgun (WGS) entry which is preliminary data.</text>
</comment>
<dbReference type="GO" id="GO:0004674">
    <property type="term" value="F:protein serine/threonine kinase activity"/>
    <property type="evidence" value="ECO:0007669"/>
    <property type="project" value="UniProtKB-KW"/>
</dbReference>
<feature type="domain" description="Protein kinase" evidence="10">
    <location>
        <begin position="188"/>
        <end position="475"/>
    </location>
</feature>
<protein>
    <recommendedName>
        <fullName evidence="10">Protein kinase domain-containing protein</fullName>
    </recommendedName>
</protein>
<evidence type="ECO:0000313" key="12">
    <source>
        <dbReference type="Proteomes" id="UP000784294"/>
    </source>
</evidence>
<dbReference type="SUPFAM" id="SSF56112">
    <property type="entry name" value="Protein kinase-like (PK-like)"/>
    <property type="match status" value="1"/>
</dbReference>
<evidence type="ECO:0000259" key="10">
    <source>
        <dbReference type="PROSITE" id="PS50011"/>
    </source>
</evidence>
<dbReference type="InterPro" id="IPR011009">
    <property type="entry name" value="Kinase-like_dom_sf"/>
</dbReference>
<dbReference type="InterPro" id="IPR017441">
    <property type="entry name" value="Protein_kinase_ATP_BS"/>
</dbReference>
<evidence type="ECO:0000256" key="4">
    <source>
        <dbReference type="ARBA" id="ARBA00022741"/>
    </source>
</evidence>
<dbReference type="InterPro" id="IPR008271">
    <property type="entry name" value="Ser/Thr_kinase_AS"/>
</dbReference>
<dbReference type="AlphaFoldDB" id="A0A3S5CE88"/>
<dbReference type="Pfam" id="PF00069">
    <property type="entry name" value="Pkinase"/>
    <property type="match status" value="1"/>
</dbReference>